<keyword evidence="10" id="KW-0812">Transmembrane</keyword>
<proteinExistence type="inferred from homology"/>
<evidence type="ECO:0000256" key="4">
    <source>
        <dbReference type="ARBA" id="ARBA00022729"/>
    </source>
</evidence>
<dbReference type="PANTHER" id="PTHR10795">
    <property type="entry name" value="PROPROTEIN CONVERTASE SUBTILISIN/KEXIN"/>
    <property type="match status" value="1"/>
</dbReference>
<dbReference type="RefSeq" id="XP_010479641.1">
    <property type="nucleotide sequence ID" value="XM_010481339.2"/>
</dbReference>
<dbReference type="Pfam" id="PF00082">
    <property type="entry name" value="Peptidase_S8"/>
    <property type="match status" value="1"/>
</dbReference>
<keyword evidence="7" id="KW-0325">Glycoprotein</keyword>
<dbReference type="Gene3D" id="3.50.30.30">
    <property type="match status" value="1"/>
</dbReference>
<feature type="domain" description="Inhibitor I9" evidence="13">
    <location>
        <begin position="68"/>
        <end position="145"/>
    </location>
</feature>
<evidence type="ECO:0000256" key="9">
    <source>
        <dbReference type="RuleBase" id="RU003355"/>
    </source>
</evidence>
<evidence type="ECO:0000313" key="16">
    <source>
        <dbReference type="RefSeq" id="XP_010479641.1"/>
    </source>
</evidence>
<dbReference type="InterPro" id="IPR037045">
    <property type="entry name" value="S8pro/Inhibitor_I9_sf"/>
</dbReference>
<dbReference type="CDD" id="cd02120">
    <property type="entry name" value="PA_subtilisin_like"/>
    <property type="match status" value="1"/>
</dbReference>
<dbReference type="Pfam" id="PF17766">
    <property type="entry name" value="fn3_6"/>
    <property type="match status" value="1"/>
</dbReference>
<evidence type="ECO:0000256" key="2">
    <source>
        <dbReference type="ARBA" id="ARBA00011073"/>
    </source>
</evidence>
<dbReference type="Proteomes" id="UP000694864">
    <property type="component" value="Chromosome 3"/>
</dbReference>
<comment type="similarity">
    <text evidence="2 8 9">Belongs to the peptidase S8 family.</text>
</comment>
<dbReference type="PROSITE" id="PS00138">
    <property type="entry name" value="SUBTILASE_SER"/>
    <property type="match status" value="1"/>
</dbReference>
<comment type="subcellular location">
    <subcellularLocation>
        <location evidence="1">Secreted</location>
    </subcellularLocation>
</comment>
<sequence length="799" mass="85962">MCYIPRNMSPKNHRLLLLLLHRFLLMLFLFPSNDDNRPMMFFRSLIFFFLIIFFFFFTSNASSLKQTYVIHTATTTTKHVVTSLLDSLQTETIHEDDDFSIPEIHYIYENAMSGFSATLTDDQLETVKNTKGFISAYPDELLSLHTTYSHEFLGLEYGIGLWNETSLSSDVIIGLVDTGISPEHVTFRDTHMTPVPSRWRGSCDHGTNFSSSSCNKKIIGASAFYKGYESIVGKINETTDFRSARDAQGHGTHTASTAAGDMVPKASYFGQGRGLATGMRFTSRIAAYKACWALGCANTDVIAAIDKAISDGVDVISLSLGGSSRPFYVDPIAIAGFGAMQKNIFVSCSAGNSGPIASTVSNGAPWLMTVAASYTDRTFPAIVLIGNRKRIVGSSLYKGKSLKNLSLAFNTTAGGGRRGGAEYCVRDSLKRELVEGKIVICLRGASGRTAKGEEVKRSGGAAMLLVSTEAEGEELLADPHVLPAVSIGASDGKTLLSYLSGAANATASLRFRGTAYGATAPIVAAFSSRGPSVAGPEISKPDIAAPGLNILAGWSPFSGPSLLRSDPRRVQFNIISGTSMACPHVSGIAALIKSVHGDWSPAMIKSAIMTTARITDNRNRPIGDMGVGRDSAATAFALGAGQVEPTRAVDPGLVYDTSTVDYLNYLCSLNYTSERILLFSGTRYTCPTTGGVVLSPGDLNYPSFAVNFVNGATTARYKRAVTNVGSPACEYMAHVEEPRGVKVRVEPQVLKFQKVRERLSYTVTFVPEASTNSSSSSFGALVWICDKYKVRSPIAVTWE</sequence>
<dbReference type="InterPro" id="IPR034197">
    <property type="entry name" value="Peptidases_S8_3"/>
</dbReference>
<reference evidence="15" key="1">
    <citation type="journal article" date="2014" name="Nat. Commun.">
        <title>The emerging biofuel crop Camelina sativa retains a highly undifferentiated hexaploid genome structure.</title>
        <authorList>
            <person name="Kagale S."/>
            <person name="Koh C."/>
            <person name="Nixon J."/>
            <person name="Bollina V."/>
            <person name="Clarke W.E."/>
            <person name="Tuteja R."/>
            <person name="Spillane C."/>
            <person name="Robinson S.J."/>
            <person name="Links M.G."/>
            <person name="Clarke C."/>
            <person name="Higgins E.E."/>
            <person name="Huebert T."/>
            <person name="Sharpe A.G."/>
            <person name="Parkin I.A."/>
        </authorList>
    </citation>
    <scope>NUCLEOTIDE SEQUENCE [LARGE SCALE GENOMIC DNA]</scope>
    <source>
        <strain evidence="15">cv. DH55</strain>
    </source>
</reference>
<feature type="active site" description="Charge relay system" evidence="8">
    <location>
        <position position="579"/>
    </location>
</feature>
<dbReference type="Pfam" id="PF05922">
    <property type="entry name" value="Inhibitor_I9"/>
    <property type="match status" value="1"/>
</dbReference>
<dbReference type="PRINTS" id="PR00723">
    <property type="entry name" value="SUBTILISIN"/>
</dbReference>
<gene>
    <name evidence="16" type="primary">LOC104758464</name>
</gene>
<feature type="transmembrane region" description="Helical" evidence="10">
    <location>
        <begin position="15"/>
        <end position="33"/>
    </location>
</feature>
<keyword evidence="3 8" id="KW-0645">Protease</keyword>
<evidence type="ECO:0000259" key="14">
    <source>
        <dbReference type="Pfam" id="PF17766"/>
    </source>
</evidence>
<evidence type="ECO:0000256" key="8">
    <source>
        <dbReference type="PROSITE-ProRule" id="PRU01240"/>
    </source>
</evidence>
<dbReference type="InterPro" id="IPR003137">
    <property type="entry name" value="PA_domain"/>
</dbReference>
<evidence type="ECO:0000259" key="12">
    <source>
        <dbReference type="Pfam" id="PF02225"/>
    </source>
</evidence>
<protein>
    <submittedName>
        <fullName evidence="16">Subtilisin-like protease SBT1.1</fullName>
    </submittedName>
</protein>
<keyword evidence="4" id="KW-0732">Signal</keyword>
<feature type="domain" description="PA" evidence="12">
    <location>
        <begin position="429"/>
        <end position="495"/>
    </location>
</feature>
<dbReference type="InterPro" id="IPR015500">
    <property type="entry name" value="Peptidase_S8_subtilisin-rel"/>
</dbReference>
<dbReference type="Gene3D" id="2.60.40.2310">
    <property type="match status" value="1"/>
</dbReference>
<evidence type="ECO:0000256" key="1">
    <source>
        <dbReference type="ARBA" id="ARBA00004613"/>
    </source>
</evidence>
<dbReference type="CDD" id="cd04852">
    <property type="entry name" value="Peptidases_S8_3"/>
    <property type="match status" value="1"/>
</dbReference>
<feature type="active site" description="Charge relay system" evidence="8">
    <location>
        <position position="250"/>
    </location>
</feature>
<feature type="active site" description="Charge relay system" evidence="8">
    <location>
        <position position="177"/>
    </location>
</feature>
<feature type="domain" description="Subtilisin-like protease fibronectin type-III" evidence="14">
    <location>
        <begin position="698"/>
        <end position="796"/>
    </location>
</feature>
<evidence type="ECO:0000256" key="3">
    <source>
        <dbReference type="ARBA" id="ARBA00022670"/>
    </source>
</evidence>
<evidence type="ECO:0000313" key="15">
    <source>
        <dbReference type="Proteomes" id="UP000694864"/>
    </source>
</evidence>
<dbReference type="Pfam" id="PF02225">
    <property type="entry name" value="PA"/>
    <property type="match status" value="1"/>
</dbReference>
<evidence type="ECO:0000259" key="11">
    <source>
        <dbReference type="Pfam" id="PF00082"/>
    </source>
</evidence>
<dbReference type="Gene3D" id="3.40.50.200">
    <property type="entry name" value="Peptidase S8/S53 domain"/>
    <property type="match status" value="1"/>
</dbReference>
<organism evidence="15 16">
    <name type="scientific">Camelina sativa</name>
    <name type="common">False flax</name>
    <name type="synonym">Myagrum sativum</name>
    <dbReference type="NCBI Taxonomy" id="90675"/>
    <lineage>
        <taxon>Eukaryota</taxon>
        <taxon>Viridiplantae</taxon>
        <taxon>Streptophyta</taxon>
        <taxon>Embryophyta</taxon>
        <taxon>Tracheophyta</taxon>
        <taxon>Spermatophyta</taxon>
        <taxon>Magnoliopsida</taxon>
        <taxon>eudicotyledons</taxon>
        <taxon>Gunneridae</taxon>
        <taxon>Pentapetalae</taxon>
        <taxon>rosids</taxon>
        <taxon>malvids</taxon>
        <taxon>Brassicales</taxon>
        <taxon>Brassicaceae</taxon>
        <taxon>Camelineae</taxon>
        <taxon>Camelina</taxon>
    </lineage>
</organism>
<evidence type="ECO:0000259" key="13">
    <source>
        <dbReference type="Pfam" id="PF05922"/>
    </source>
</evidence>
<evidence type="ECO:0000256" key="6">
    <source>
        <dbReference type="ARBA" id="ARBA00022825"/>
    </source>
</evidence>
<dbReference type="GeneID" id="104758464"/>
<dbReference type="InterPro" id="IPR010259">
    <property type="entry name" value="S8pro/Inhibitor_I9"/>
</dbReference>
<reference evidence="16" key="2">
    <citation type="submission" date="2025-08" db="UniProtKB">
        <authorList>
            <consortium name="RefSeq"/>
        </authorList>
    </citation>
    <scope>IDENTIFICATION</scope>
    <source>
        <tissue evidence="16">Leaf</tissue>
    </source>
</reference>
<name>A0ABM0X2I7_CAMSA</name>
<evidence type="ECO:0000256" key="7">
    <source>
        <dbReference type="ARBA" id="ARBA00023180"/>
    </source>
</evidence>
<accession>A0ABM0X2I7</accession>
<evidence type="ECO:0000256" key="10">
    <source>
        <dbReference type="SAM" id="Phobius"/>
    </source>
</evidence>
<dbReference type="InterPro" id="IPR023827">
    <property type="entry name" value="Peptidase_S8_Asp-AS"/>
</dbReference>
<dbReference type="InterPro" id="IPR023828">
    <property type="entry name" value="Peptidase_S8_Ser-AS"/>
</dbReference>
<dbReference type="SUPFAM" id="SSF52743">
    <property type="entry name" value="Subtilisin-like"/>
    <property type="match status" value="1"/>
</dbReference>
<dbReference type="InterPro" id="IPR036852">
    <property type="entry name" value="Peptidase_S8/S53_dom_sf"/>
</dbReference>
<keyword evidence="15" id="KW-1185">Reference proteome</keyword>
<keyword evidence="10" id="KW-0472">Membrane</keyword>
<dbReference type="PROSITE" id="PS51892">
    <property type="entry name" value="SUBTILASE"/>
    <property type="match status" value="1"/>
</dbReference>
<keyword evidence="10" id="KW-1133">Transmembrane helix</keyword>
<evidence type="ECO:0000256" key="5">
    <source>
        <dbReference type="ARBA" id="ARBA00022801"/>
    </source>
</evidence>
<dbReference type="InterPro" id="IPR000209">
    <property type="entry name" value="Peptidase_S8/S53_dom"/>
</dbReference>
<dbReference type="PROSITE" id="PS00136">
    <property type="entry name" value="SUBTILASE_ASP"/>
    <property type="match status" value="1"/>
</dbReference>
<keyword evidence="6 8" id="KW-0720">Serine protease</keyword>
<dbReference type="InterPro" id="IPR045051">
    <property type="entry name" value="SBT"/>
</dbReference>
<feature type="transmembrane region" description="Helical" evidence="10">
    <location>
        <begin position="40"/>
        <end position="57"/>
    </location>
</feature>
<dbReference type="InterPro" id="IPR041469">
    <property type="entry name" value="Subtilisin-like_FN3"/>
</dbReference>
<keyword evidence="5 8" id="KW-0378">Hydrolase</keyword>
<dbReference type="Gene3D" id="3.30.70.80">
    <property type="entry name" value="Peptidase S8 propeptide/proteinase inhibitor I9"/>
    <property type="match status" value="1"/>
</dbReference>
<feature type="domain" description="Peptidase S8/S53" evidence="11">
    <location>
        <begin position="169"/>
        <end position="616"/>
    </location>
</feature>